<dbReference type="Proteomes" id="UP000317977">
    <property type="component" value="Unassembled WGS sequence"/>
</dbReference>
<evidence type="ECO:0000313" key="3">
    <source>
        <dbReference type="Proteomes" id="UP000317977"/>
    </source>
</evidence>
<gene>
    <name evidence="2" type="ORF">Poly59_38320</name>
</gene>
<proteinExistence type="predicted"/>
<dbReference type="EMBL" id="SJPX01000004">
    <property type="protein sequence ID" value="TWU49218.1"/>
    <property type="molecule type" value="Genomic_DNA"/>
</dbReference>
<keyword evidence="3" id="KW-1185">Reference proteome</keyword>
<protein>
    <submittedName>
        <fullName evidence="2">Uncharacterized protein</fullName>
    </submittedName>
</protein>
<keyword evidence="1" id="KW-0812">Transmembrane</keyword>
<evidence type="ECO:0000313" key="2">
    <source>
        <dbReference type="EMBL" id="TWU49218.1"/>
    </source>
</evidence>
<feature type="transmembrane region" description="Helical" evidence="1">
    <location>
        <begin position="20"/>
        <end position="45"/>
    </location>
</feature>
<dbReference type="OrthoDB" id="272203at2"/>
<reference evidence="2 3" key="1">
    <citation type="submission" date="2019-02" db="EMBL/GenBank/DDBJ databases">
        <title>Deep-cultivation of Planctomycetes and their phenomic and genomic characterization uncovers novel biology.</title>
        <authorList>
            <person name="Wiegand S."/>
            <person name="Jogler M."/>
            <person name="Boedeker C."/>
            <person name="Pinto D."/>
            <person name="Vollmers J."/>
            <person name="Rivas-Marin E."/>
            <person name="Kohn T."/>
            <person name="Peeters S.H."/>
            <person name="Heuer A."/>
            <person name="Rast P."/>
            <person name="Oberbeckmann S."/>
            <person name="Bunk B."/>
            <person name="Jeske O."/>
            <person name="Meyerdierks A."/>
            <person name="Storesund J.E."/>
            <person name="Kallscheuer N."/>
            <person name="Luecker S."/>
            <person name="Lage O.M."/>
            <person name="Pohl T."/>
            <person name="Merkel B.J."/>
            <person name="Hornburger P."/>
            <person name="Mueller R.-W."/>
            <person name="Bruemmer F."/>
            <person name="Labrenz M."/>
            <person name="Spormann A.M."/>
            <person name="Op Den Camp H."/>
            <person name="Overmann J."/>
            <person name="Amann R."/>
            <person name="Jetten M.S.M."/>
            <person name="Mascher T."/>
            <person name="Medema M.H."/>
            <person name="Devos D.P."/>
            <person name="Kaster A.-K."/>
            <person name="Ovreas L."/>
            <person name="Rohde M."/>
            <person name="Galperin M.Y."/>
            <person name="Jogler C."/>
        </authorList>
    </citation>
    <scope>NUCLEOTIDE SEQUENCE [LARGE SCALE GENOMIC DNA]</scope>
    <source>
        <strain evidence="2 3">Poly59</strain>
    </source>
</reference>
<keyword evidence="1" id="KW-1133">Transmembrane helix</keyword>
<dbReference type="RefSeq" id="WP_146535511.1">
    <property type="nucleotide sequence ID" value="NZ_SJPX01000004.1"/>
</dbReference>
<sequence length="239" mass="26789">MNKIDSKSPKGKSHRSSGRYSSTAAQSLMAGISFVFVIAFALPWISEYYELQRDAAELQQLETTLIDTQRRQNSLNQIEKQLASEIDIFIEQSIDDSNIETVREQLIEIVRSSKARLRRLEISPGESRAWAHEGDDARNESMPIYGENSTFVFYTHEVELQADGSLDAVRQIISDVTSHGWLMTTKTLLTAPSGVQASPMNLEIRLIVYGLRPAATNPDSEDDLTQEELALLGDSTHTR</sequence>
<dbReference type="AlphaFoldDB" id="A0A5C6EK79"/>
<accession>A0A5C6EK79</accession>
<organism evidence="2 3">
    <name type="scientific">Rubripirellula reticaptiva</name>
    <dbReference type="NCBI Taxonomy" id="2528013"/>
    <lineage>
        <taxon>Bacteria</taxon>
        <taxon>Pseudomonadati</taxon>
        <taxon>Planctomycetota</taxon>
        <taxon>Planctomycetia</taxon>
        <taxon>Pirellulales</taxon>
        <taxon>Pirellulaceae</taxon>
        <taxon>Rubripirellula</taxon>
    </lineage>
</organism>
<keyword evidence="1" id="KW-0472">Membrane</keyword>
<name>A0A5C6EK79_9BACT</name>
<evidence type="ECO:0000256" key="1">
    <source>
        <dbReference type="SAM" id="Phobius"/>
    </source>
</evidence>
<comment type="caution">
    <text evidence="2">The sequence shown here is derived from an EMBL/GenBank/DDBJ whole genome shotgun (WGS) entry which is preliminary data.</text>
</comment>